<name>A0A357VKV0_9THEO</name>
<evidence type="ECO:0000313" key="1">
    <source>
        <dbReference type="EMBL" id="HBT48892.1"/>
    </source>
</evidence>
<dbReference type="Pfam" id="PF13552">
    <property type="entry name" value="DUF4127"/>
    <property type="match status" value="1"/>
</dbReference>
<accession>A0A357VKV0</accession>
<comment type="caution">
    <text evidence="1">The sequence shown here is derived from an EMBL/GenBank/DDBJ whole genome shotgun (WGS) entry which is preliminary data.</text>
</comment>
<dbReference type="EMBL" id="DOLB01000058">
    <property type="protein sequence ID" value="HBT48892.1"/>
    <property type="molecule type" value="Genomic_DNA"/>
</dbReference>
<reference evidence="1 2" key="1">
    <citation type="journal article" date="2018" name="Nat. Biotechnol.">
        <title>A standardized bacterial taxonomy based on genome phylogeny substantially revises the tree of life.</title>
        <authorList>
            <person name="Parks D.H."/>
            <person name="Chuvochina M."/>
            <person name="Waite D.W."/>
            <person name="Rinke C."/>
            <person name="Skarshewski A."/>
            <person name="Chaumeil P.A."/>
            <person name="Hugenholtz P."/>
        </authorList>
    </citation>
    <scope>NUCLEOTIDE SEQUENCE [LARGE SCALE GENOMIC DNA]</scope>
    <source>
        <strain evidence="1">UBA12544</strain>
    </source>
</reference>
<proteinExistence type="predicted"/>
<evidence type="ECO:0000313" key="2">
    <source>
        <dbReference type="Proteomes" id="UP000264445"/>
    </source>
</evidence>
<evidence type="ECO:0008006" key="3">
    <source>
        <dbReference type="Google" id="ProtNLM"/>
    </source>
</evidence>
<dbReference type="AlphaFoldDB" id="A0A357VKV0"/>
<dbReference type="Proteomes" id="UP000264445">
    <property type="component" value="Unassembled WGS sequence"/>
</dbReference>
<gene>
    <name evidence="1" type="ORF">DEA61_03370</name>
</gene>
<organism evidence="1 2">
    <name type="scientific">Caldanaerobacter subterraneus</name>
    <dbReference type="NCBI Taxonomy" id="911092"/>
    <lineage>
        <taxon>Bacteria</taxon>
        <taxon>Bacillati</taxon>
        <taxon>Bacillota</taxon>
        <taxon>Clostridia</taxon>
        <taxon>Thermoanaerobacterales</taxon>
        <taxon>Thermoanaerobacteraceae</taxon>
        <taxon>Caldanaerobacter</taxon>
    </lineage>
</organism>
<protein>
    <recommendedName>
        <fullName evidence="3">DUF4127 domain-containing protein</fullName>
    </recommendedName>
</protein>
<sequence length="507" mass="59800">MRRADTVLKIAYIPLDNRPCNYDFILKAAKIKGIDIITPTEEKLGKFTTHGDVEYIRKWLMNLRNVDYLILSIDMLAYGGLIASREMELNVDPYGFAESIREFKKNNSNCKVYAFNIIMRTSISVKDEKTYEYWKLINEYSSLAYNEHENFSRIKELEKIIPKSILDGYLKARRRNHEVNNISIDLVNEGAIDFLVLGQEDCDKIGIHLLEQERLLTKIRELGLEEKIMMMPGADEFGQILFVRVLNDISRMKIGRLVYDNDRLKYVVAQYENIPIYETLDLHIKAAGFDINEVNDQIILYVITPKMFDDIIWIDDDHYKYLEGVKAEDVYINDEELDAYIKNHKIIIFDLCHANGGWKELIYFLSENDLLHEIYGYTAWNTASNSIGTGLLFYALLYEENKDSKSFLEFLIERFYDDFLYQSVVRPKINKILQKEGENIHLFKEFKYNYNMILCELMKKHDEIIKKSILNKPIKILENLQIKDYHIECSFPWNRTFEIKVDVKVQI</sequence>
<dbReference type="InterPro" id="IPR025394">
    <property type="entry name" value="DUF4127"/>
</dbReference>